<accession>A0ACB6RUZ5</accession>
<keyword evidence="2" id="KW-1185">Reference proteome</keyword>
<dbReference type="Proteomes" id="UP000799754">
    <property type="component" value="Unassembled WGS sequence"/>
</dbReference>
<reference evidence="1" key="1">
    <citation type="journal article" date="2020" name="Stud. Mycol.">
        <title>101 Dothideomycetes genomes: a test case for predicting lifestyles and emergence of pathogens.</title>
        <authorList>
            <person name="Haridas S."/>
            <person name="Albert R."/>
            <person name="Binder M."/>
            <person name="Bloem J."/>
            <person name="Labutti K."/>
            <person name="Salamov A."/>
            <person name="Andreopoulos B."/>
            <person name="Baker S."/>
            <person name="Barry K."/>
            <person name="Bills G."/>
            <person name="Bluhm B."/>
            <person name="Cannon C."/>
            <person name="Castanera R."/>
            <person name="Culley D."/>
            <person name="Daum C."/>
            <person name="Ezra D."/>
            <person name="Gonzalez J."/>
            <person name="Henrissat B."/>
            <person name="Kuo A."/>
            <person name="Liang C."/>
            <person name="Lipzen A."/>
            <person name="Lutzoni F."/>
            <person name="Magnuson J."/>
            <person name="Mondo S."/>
            <person name="Nolan M."/>
            <person name="Ohm R."/>
            <person name="Pangilinan J."/>
            <person name="Park H.-J."/>
            <person name="Ramirez L."/>
            <person name="Alfaro M."/>
            <person name="Sun H."/>
            <person name="Tritt A."/>
            <person name="Yoshinaga Y."/>
            <person name="Zwiers L.-H."/>
            <person name="Turgeon B."/>
            <person name="Goodwin S."/>
            <person name="Spatafora J."/>
            <person name="Crous P."/>
            <person name="Grigoriev I."/>
        </authorList>
    </citation>
    <scope>NUCLEOTIDE SEQUENCE</scope>
    <source>
        <strain evidence="1">CBS 525.71</strain>
    </source>
</reference>
<comment type="caution">
    <text evidence="1">The sequence shown here is derived from an EMBL/GenBank/DDBJ whole genome shotgun (WGS) entry which is preliminary data.</text>
</comment>
<gene>
    <name evidence="1" type="ORF">BU25DRAFT_116223</name>
</gene>
<name>A0ACB6RUZ5_9PLEO</name>
<proteinExistence type="predicted"/>
<evidence type="ECO:0000313" key="2">
    <source>
        <dbReference type="Proteomes" id="UP000799754"/>
    </source>
</evidence>
<organism evidence="1 2">
    <name type="scientific">Macroventuria anomochaeta</name>
    <dbReference type="NCBI Taxonomy" id="301207"/>
    <lineage>
        <taxon>Eukaryota</taxon>
        <taxon>Fungi</taxon>
        <taxon>Dikarya</taxon>
        <taxon>Ascomycota</taxon>
        <taxon>Pezizomycotina</taxon>
        <taxon>Dothideomycetes</taxon>
        <taxon>Pleosporomycetidae</taxon>
        <taxon>Pleosporales</taxon>
        <taxon>Pleosporineae</taxon>
        <taxon>Didymellaceae</taxon>
        <taxon>Macroventuria</taxon>
    </lineage>
</organism>
<protein>
    <submittedName>
        <fullName evidence="1">Uncharacterized protein</fullName>
    </submittedName>
</protein>
<dbReference type="EMBL" id="MU006725">
    <property type="protein sequence ID" value="KAF2625594.1"/>
    <property type="molecule type" value="Genomic_DNA"/>
</dbReference>
<evidence type="ECO:0000313" key="1">
    <source>
        <dbReference type="EMBL" id="KAF2625594.1"/>
    </source>
</evidence>
<sequence>MKGDTRSHQTTLGKQVETTSTGHEWVYNYVDEARAPFAEYPFKYRSRGKNAIHSAVSVFADYHRVAALQSLQIISRSPSLIHCTRGRRTT</sequence>